<evidence type="ECO:0000256" key="3">
    <source>
        <dbReference type="ARBA" id="ARBA00017083"/>
    </source>
</evidence>
<dbReference type="Pfam" id="PF20655">
    <property type="entry name" value="Vps52_C"/>
    <property type="match status" value="1"/>
</dbReference>
<evidence type="ECO:0000256" key="5">
    <source>
        <dbReference type="ARBA" id="ARBA00022927"/>
    </source>
</evidence>
<evidence type="ECO:0000259" key="8">
    <source>
        <dbReference type="Pfam" id="PF20655"/>
    </source>
</evidence>
<dbReference type="InterPro" id="IPR048361">
    <property type="entry name" value="Vps52_C"/>
</dbReference>
<dbReference type="GO" id="GO:0005829">
    <property type="term" value="C:cytosol"/>
    <property type="evidence" value="ECO:0007669"/>
    <property type="project" value="GOC"/>
</dbReference>
<dbReference type="GO" id="GO:0042147">
    <property type="term" value="P:retrograde transport, endosome to Golgi"/>
    <property type="evidence" value="ECO:0007669"/>
    <property type="project" value="TreeGrafter"/>
</dbReference>
<dbReference type="GO" id="GO:0006896">
    <property type="term" value="P:Golgi to vacuole transport"/>
    <property type="evidence" value="ECO:0007669"/>
    <property type="project" value="TreeGrafter"/>
</dbReference>
<dbReference type="OrthoDB" id="19482at2759"/>
<dbReference type="Proteomes" id="UP000821853">
    <property type="component" value="Unassembled WGS sequence"/>
</dbReference>
<comment type="similarity">
    <text evidence="2">Belongs to the VPS52 family.</text>
</comment>
<evidence type="ECO:0000259" key="7">
    <source>
        <dbReference type="Pfam" id="PF04129"/>
    </source>
</evidence>
<dbReference type="GO" id="GO:0019905">
    <property type="term" value="F:syntaxin binding"/>
    <property type="evidence" value="ECO:0007669"/>
    <property type="project" value="TreeGrafter"/>
</dbReference>
<dbReference type="GO" id="GO:0007041">
    <property type="term" value="P:lysosomal transport"/>
    <property type="evidence" value="ECO:0007669"/>
    <property type="project" value="TreeGrafter"/>
</dbReference>
<dbReference type="PANTHER" id="PTHR14190">
    <property type="entry name" value="SUPPRESSOR OF ACTIN MUTATIONS 2/VACUOLAR PROTEIN SORTING 52"/>
    <property type="match status" value="1"/>
</dbReference>
<dbReference type="Pfam" id="PF04129">
    <property type="entry name" value="Vps52_CC"/>
    <property type="match status" value="1"/>
</dbReference>
<feature type="domain" description="Vps52 coiled-coil" evidence="7">
    <location>
        <begin position="1"/>
        <end position="148"/>
    </location>
</feature>
<dbReference type="GO" id="GO:0000938">
    <property type="term" value="C:GARP complex"/>
    <property type="evidence" value="ECO:0007669"/>
    <property type="project" value="TreeGrafter"/>
</dbReference>
<gene>
    <name evidence="9" type="ORF">HPB48_024406</name>
</gene>
<dbReference type="GO" id="GO:0015031">
    <property type="term" value="P:protein transport"/>
    <property type="evidence" value="ECO:0007669"/>
    <property type="project" value="UniProtKB-KW"/>
</dbReference>
<keyword evidence="4" id="KW-0813">Transport</keyword>
<dbReference type="VEuPathDB" id="VectorBase:HLOH_044484"/>
<name>A0A9J6H6C5_HAELO</name>
<evidence type="ECO:0000256" key="2">
    <source>
        <dbReference type="ARBA" id="ARBA00008180"/>
    </source>
</evidence>
<organism evidence="9 10">
    <name type="scientific">Haemaphysalis longicornis</name>
    <name type="common">Bush tick</name>
    <dbReference type="NCBI Taxonomy" id="44386"/>
    <lineage>
        <taxon>Eukaryota</taxon>
        <taxon>Metazoa</taxon>
        <taxon>Ecdysozoa</taxon>
        <taxon>Arthropoda</taxon>
        <taxon>Chelicerata</taxon>
        <taxon>Arachnida</taxon>
        <taxon>Acari</taxon>
        <taxon>Parasitiformes</taxon>
        <taxon>Ixodida</taxon>
        <taxon>Ixodoidea</taxon>
        <taxon>Ixodidae</taxon>
        <taxon>Haemaphysalinae</taxon>
        <taxon>Haemaphysalis</taxon>
    </lineage>
</organism>
<reference evidence="9 10" key="1">
    <citation type="journal article" date="2020" name="Cell">
        <title>Large-Scale Comparative Analyses of Tick Genomes Elucidate Their Genetic Diversity and Vector Capacities.</title>
        <authorList>
            <consortium name="Tick Genome and Microbiome Consortium (TIGMIC)"/>
            <person name="Jia N."/>
            <person name="Wang J."/>
            <person name="Shi W."/>
            <person name="Du L."/>
            <person name="Sun Y."/>
            <person name="Zhan W."/>
            <person name="Jiang J.F."/>
            <person name="Wang Q."/>
            <person name="Zhang B."/>
            <person name="Ji P."/>
            <person name="Bell-Sakyi L."/>
            <person name="Cui X.M."/>
            <person name="Yuan T.T."/>
            <person name="Jiang B.G."/>
            <person name="Yang W.F."/>
            <person name="Lam T.T."/>
            <person name="Chang Q.C."/>
            <person name="Ding S.J."/>
            <person name="Wang X.J."/>
            <person name="Zhu J.G."/>
            <person name="Ruan X.D."/>
            <person name="Zhao L."/>
            <person name="Wei J.T."/>
            <person name="Ye R.Z."/>
            <person name="Que T.C."/>
            <person name="Du C.H."/>
            <person name="Zhou Y.H."/>
            <person name="Cheng J.X."/>
            <person name="Dai P.F."/>
            <person name="Guo W.B."/>
            <person name="Han X.H."/>
            <person name="Huang E.J."/>
            <person name="Li L.F."/>
            <person name="Wei W."/>
            <person name="Gao Y.C."/>
            <person name="Liu J.Z."/>
            <person name="Shao H.Z."/>
            <person name="Wang X."/>
            <person name="Wang C.C."/>
            <person name="Yang T.C."/>
            <person name="Huo Q.B."/>
            <person name="Li W."/>
            <person name="Chen H.Y."/>
            <person name="Chen S.E."/>
            <person name="Zhou L.G."/>
            <person name="Ni X.B."/>
            <person name="Tian J.H."/>
            <person name="Sheng Y."/>
            <person name="Liu T."/>
            <person name="Pan Y.S."/>
            <person name="Xia L.Y."/>
            <person name="Li J."/>
            <person name="Zhao F."/>
            <person name="Cao W.C."/>
        </authorList>
    </citation>
    <scope>NUCLEOTIDE SEQUENCE [LARGE SCALE GENOMIC DNA]</scope>
    <source>
        <strain evidence="9">HaeL-2018</strain>
    </source>
</reference>
<dbReference type="AlphaFoldDB" id="A0A9J6H6C5"/>
<dbReference type="OMA" id="IHVVMVE"/>
<dbReference type="EMBL" id="JABSTR010001040">
    <property type="protein sequence ID" value="KAH9383286.1"/>
    <property type="molecule type" value="Genomic_DNA"/>
</dbReference>
<evidence type="ECO:0000313" key="10">
    <source>
        <dbReference type="Proteomes" id="UP000821853"/>
    </source>
</evidence>
<dbReference type="InterPro" id="IPR048319">
    <property type="entry name" value="Vps52_CC"/>
</dbReference>
<evidence type="ECO:0000256" key="4">
    <source>
        <dbReference type="ARBA" id="ARBA00022448"/>
    </source>
</evidence>
<accession>A0A9J6H6C5</accession>
<comment type="caution">
    <text evidence="9">The sequence shown here is derived from an EMBL/GenBank/DDBJ whole genome shotgun (WGS) entry which is preliminary data.</text>
</comment>
<dbReference type="GO" id="GO:0032456">
    <property type="term" value="P:endocytic recycling"/>
    <property type="evidence" value="ECO:0007669"/>
    <property type="project" value="TreeGrafter"/>
</dbReference>
<keyword evidence="10" id="KW-1185">Reference proteome</keyword>
<sequence length="615" mass="72123">MEDMLKTFQEDLGSISHEILTLQQQSVSMNLRLKNRQAVRGELSQFVDDIIVPESMILNILETPVTEKEFLEQLYVLDHKISFVKEQSFKDSRSCQDVRDILEKLKIKAMGKIREYLLQKVCLFRKPMANYQVPQNAMLKHKFFYQFLMTHERETAREIRDEYVDTMGKILFSYFKTYTNRLMKLQFEEVAEKDDLMGVEDTTKRTVPPGLFSSKPSLKNRSTVFTVGTRNNVLTTELESPIIVPHAAQKNEVRYPFESLFRSQQYALLDNACREYLFVTEFFIVSGAAAQELFNSIMNRTLAMCVKHVELYVQDCYDSIALFLCIHIIHRFQLLMHERSVPALDRQVTYWESLLQHLYPRFEYILKLNIQSIRDCDPQKLGNIDMRPHYITRRYAEFSAAIVSINENYPSERVASLLASLQGEVENFILRMAAEFQGRKEQLIFLINNYDMMLGPVQALSGVHVRVQERTKEDSKETESFKELLQARTQEYVEEILAPHFGGMIGFVKECELLQERGQADHMLREEKKVTMLIRSFNSGWKKSIDDINQDIMQTFTNFKNGTNILQAALMQLIQYYHRFQKVLSQSPFKQLPVRSELLNIHHLMVEVKKYKPNF</sequence>
<evidence type="ECO:0000313" key="9">
    <source>
        <dbReference type="EMBL" id="KAH9383286.1"/>
    </source>
</evidence>
<protein>
    <recommendedName>
        <fullName evidence="3">Vacuolar protein sorting-associated protein 52 homolog</fullName>
    </recommendedName>
</protein>
<dbReference type="PANTHER" id="PTHR14190:SF7">
    <property type="entry name" value="VACUOLAR PROTEIN SORTING-ASSOCIATED PROTEIN 52 HOMOLOG"/>
    <property type="match status" value="1"/>
</dbReference>
<dbReference type="InterPro" id="IPR007258">
    <property type="entry name" value="Vps52"/>
</dbReference>
<comment type="subcellular location">
    <subcellularLocation>
        <location evidence="1">Golgi apparatus</location>
        <location evidence="1">trans-Golgi network</location>
    </subcellularLocation>
</comment>
<proteinExistence type="inferred from homology"/>
<feature type="domain" description="Vps52 C-terminal" evidence="8">
    <location>
        <begin position="165"/>
        <end position="493"/>
    </location>
</feature>
<evidence type="ECO:0000256" key="6">
    <source>
        <dbReference type="ARBA" id="ARBA00023034"/>
    </source>
</evidence>
<evidence type="ECO:0000256" key="1">
    <source>
        <dbReference type="ARBA" id="ARBA00004601"/>
    </source>
</evidence>
<keyword evidence="6" id="KW-0333">Golgi apparatus</keyword>
<keyword evidence="5" id="KW-0653">Protein transport</keyword>